<evidence type="ECO:0000313" key="5">
    <source>
        <dbReference type="Proteomes" id="UP000318823"/>
    </source>
</evidence>
<evidence type="ECO:0000313" key="4">
    <source>
        <dbReference type="EMBL" id="QDM10508.1"/>
    </source>
</evidence>
<gene>
    <name evidence="4" type="ORF">DYI28_18380</name>
</gene>
<evidence type="ECO:0000256" key="1">
    <source>
        <dbReference type="ARBA" id="ARBA00004196"/>
    </source>
</evidence>
<feature type="region of interest" description="Disordered" evidence="2">
    <location>
        <begin position="37"/>
        <end position="59"/>
    </location>
</feature>
<dbReference type="EMBL" id="CP041395">
    <property type="protein sequence ID" value="QDM10508.1"/>
    <property type="molecule type" value="Genomic_DNA"/>
</dbReference>
<dbReference type="PANTHER" id="PTHR38045">
    <property type="entry name" value="CHROMOSOME 1, WHOLE GENOME SHOTGUN SEQUENCE"/>
    <property type="match status" value="1"/>
</dbReference>
<accession>A0AAP9DKU8</accession>
<proteinExistence type="predicted"/>
<dbReference type="AlphaFoldDB" id="A0AAP9DKU8"/>
<evidence type="ECO:0000256" key="2">
    <source>
        <dbReference type="SAM" id="MobiDB-lite"/>
    </source>
</evidence>
<dbReference type="Proteomes" id="UP000318823">
    <property type="component" value="Chromosome"/>
</dbReference>
<name>A0AAP9DKU8_BACOV</name>
<dbReference type="InterPro" id="IPR008929">
    <property type="entry name" value="Chondroitin_lyas"/>
</dbReference>
<comment type="subcellular location">
    <subcellularLocation>
        <location evidence="1">Cell envelope</location>
    </subcellularLocation>
</comment>
<feature type="domain" description="Heparinase II/III-like C-terminal" evidence="3">
    <location>
        <begin position="432"/>
        <end position="611"/>
    </location>
</feature>
<dbReference type="Pfam" id="PF07940">
    <property type="entry name" value="Hepar_II_III_C"/>
    <property type="match status" value="1"/>
</dbReference>
<protein>
    <submittedName>
        <fullName evidence="4">Heparinase II/III-like protein</fullName>
    </submittedName>
</protein>
<dbReference type="InterPro" id="IPR012480">
    <property type="entry name" value="Hepar_II_III_C"/>
</dbReference>
<sequence length="665" mass="75462">MNRHMKKILLYTLLLWGAIFTFGSCDVDIPEIEKPVLPEKDSSSQPDDEDDPSADPNGIFDYSKIGEHPRLFLNAQDFDHLKQEITNNSTLKIIHEIIINRCNKEFVGASTLTYQKSGKRLLTVSRKALERICHLAYGYRMNNDYTYLNQAEKDIRSVCSFPDWNPTHYLDIGEMALAVAIGLDWLYNDLQPETRKMAQTALENYAFKTATDPTYSKQFIETTTNWNQVCNGGLLAAALVTYEKDKSRAVEIIEQSFNSNKTKGMTTYGTDGNYPEGYMYWGYGTTYQVILIAALEKVFNTDNGLSQTSAGFLKTAEYMLFMAGTTGKCFNYSDCTEPEEPKLPMWWFAKKQGHSSLLFNELRLLKKGAYASKFEERRLLPIIMGFIDSEQVKETISAPQKKLWWGDGDTPVVLIHTDWTYSDTDKYFGMKGGRSNTSHGHMDGATFVYDAYGERWAMDLGMQEYAPLEAAGIDLWNSSQSSTRWSIFRLNNFSHNVITINNNQYHYQGKAFVRTDYMKAIGTKLGAKFECFGVNRNGNDYDVDAPVRTAEFIDNGGDLELVIKDEIKSRANKTPLVRWAMATPATAEIISNHCIKLSQNGKILYLTVQEQNNHPFTLKTWPASTDNKYDEANPGVTMVGFEAQMSAKDTRVFTTTFAKEPKNIN</sequence>
<dbReference type="SUPFAM" id="SSF48230">
    <property type="entry name" value="Chondroitin AC/alginate lyase"/>
    <property type="match status" value="1"/>
</dbReference>
<evidence type="ECO:0000259" key="3">
    <source>
        <dbReference type="Pfam" id="PF07940"/>
    </source>
</evidence>
<reference evidence="5" key="1">
    <citation type="journal article" date="2018" name="J. Anim. Genet.">
        <title>Acquired interbacterial defense systems protect against interspecies antagonism in the human gut microbiome.</title>
        <authorList>
            <person name="Ross B.D."/>
            <person name="Verster A.J."/>
            <person name="Radey M.C."/>
            <person name="Schmidtke D.T."/>
            <person name="Pope C.E."/>
            <person name="Hoffman L.R."/>
            <person name="Hajjar A."/>
            <person name="Peterson S.B."/>
            <person name="Borenstein E."/>
            <person name="Mougous J."/>
        </authorList>
    </citation>
    <scope>NUCLEOTIDE SEQUENCE [LARGE SCALE GENOMIC DNA]</scope>
    <source>
        <strain evidence="5">3725 D1 iv</strain>
    </source>
</reference>
<dbReference type="Gene3D" id="2.70.98.70">
    <property type="match status" value="1"/>
</dbReference>
<dbReference type="PANTHER" id="PTHR38045:SF1">
    <property type="entry name" value="HEPARINASE II_III-LIKE PROTEIN"/>
    <property type="match status" value="1"/>
</dbReference>
<organism evidence="4 5">
    <name type="scientific">Bacteroides ovatus</name>
    <dbReference type="NCBI Taxonomy" id="28116"/>
    <lineage>
        <taxon>Bacteria</taxon>
        <taxon>Pseudomonadati</taxon>
        <taxon>Bacteroidota</taxon>
        <taxon>Bacteroidia</taxon>
        <taxon>Bacteroidales</taxon>
        <taxon>Bacteroidaceae</taxon>
        <taxon>Bacteroides</taxon>
    </lineage>
</organism>
<dbReference type="Gene3D" id="1.50.10.100">
    <property type="entry name" value="Chondroitin AC/alginate lyase"/>
    <property type="match status" value="1"/>
</dbReference>
<dbReference type="PROSITE" id="PS51257">
    <property type="entry name" value="PROKAR_LIPOPROTEIN"/>
    <property type="match status" value="1"/>
</dbReference>